<evidence type="ECO:0000256" key="7">
    <source>
        <dbReference type="ARBA" id="ARBA00022927"/>
    </source>
</evidence>
<sequence length="435" mass="48940">MNYLLWINIYLIVFYTFYWIFLRNTTFFQLRRFYLLTATLCSFILPSITFDRSFVEPMQETGGTVMLAAATIGQQMNLAVETTQQNRSASDVLAVLYLVGLLGSLTWLTARSIITRNAIRKNDKQSAFSFFNRIVVDPKIEGYDQILAHERVHANELHSIDVLLFEMIKIVNWFNPISYLMTRSAKLNHEYIADQKSVSTSSEDRIAYAHLLLSKALATDLPTLTNNFFNKSILKPRIAMLFKDRSKKTTLTSFGLLLPALALIVACQSSSNDDSAQEDTATNTTIDLSQDSNSSDESSTALANSDEETDTVMDDRELLFTETEIPPSFKGGMEAFYQYVADNYDYPAAAVEKGVKGRMILQFVVEKDGSLTNIEVLRDLKHGTGEEAIRMLKNSPKWEPAIQNGRKVRIQFTLPIQLNLAAGAESADEKAMNNG</sequence>
<evidence type="ECO:0000256" key="9">
    <source>
        <dbReference type="ARBA" id="ARBA00023136"/>
    </source>
</evidence>
<comment type="similarity">
    <text evidence="2">Belongs to the TonB family.</text>
</comment>
<keyword evidence="14" id="KW-1185">Reference proteome</keyword>
<keyword evidence="3" id="KW-0813">Transport</keyword>
<evidence type="ECO:0000256" key="10">
    <source>
        <dbReference type="SAM" id="MobiDB-lite"/>
    </source>
</evidence>
<dbReference type="InterPro" id="IPR008756">
    <property type="entry name" value="Peptidase_M56"/>
</dbReference>
<feature type="compositionally biased region" description="Low complexity" evidence="10">
    <location>
        <begin position="287"/>
        <end position="299"/>
    </location>
</feature>
<evidence type="ECO:0000256" key="4">
    <source>
        <dbReference type="ARBA" id="ARBA00022475"/>
    </source>
</evidence>
<evidence type="ECO:0000256" key="1">
    <source>
        <dbReference type="ARBA" id="ARBA00004383"/>
    </source>
</evidence>
<dbReference type="Gene3D" id="3.30.1150.10">
    <property type="match status" value="1"/>
</dbReference>
<protein>
    <submittedName>
        <fullName evidence="13">TonB family protein</fullName>
    </submittedName>
</protein>
<evidence type="ECO:0000259" key="12">
    <source>
        <dbReference type="PROSITE" id="PS52015"/>
    </source>
</evidence>
<evidence type="ECO:0000256" key="11">
    <source>
        <dbReference type="SAM" id="Phobius"/>
    </source>
</evidence>
<keyword evidence="6 11" id="KW-0812">Transmembrane</keyword>
<dbReference type="RefSeq" id="WP_375556283.1">
    <property type="nucleotide sequence ID" value="NZ_JBBVGT010000002.1"/>
</dbReference>
<dbReference type="InterPro" id="IPR006260">
    <property type="entry name" value="TonB/TolA_C"/>
</dbReference>
<keyword evidence="7" id="KW-0653">Protein transport</keyword>
<feature type="transmembrane region" description="Helical" evidence="11">
    <location>
        <begin position="33"/>
        <end position="50"/>
    </location>
</feature>
<dbReference type="Pfam" id="PF03544">
    <property type="entry name" value="TonB_C"/>
    <property type="match status" value="1"/>
</dbReference>
<keyword evidence="5" id="KW-0997">Cell inner membrane</keyword>
<comment type="caution">
    <text evidence="13">The sequence shown here is derived from an EMBL/GenBank/DDBJ whole genome shotgun (WGS) entry which is preliminary data.</text>
</comment>
<keyword evidence="8 11" id="KW-1133">Transmembrane helix</keyword>
<dbReference type="EMBL" id="JBBVGT010000002">
    <property type="protein sequence ID" value="MFB5944721.1"/>
    <property type="molecule type" value="Genomic_DNA"/>
</dbReference>
<name>A0ABV5CB62_9SPHI</name>
<proteinExistence type="inferred from homology"/>
<feature type="compositionally biased region" description="Polar residues" evidence="10">
    <location>
        <begin position="273"/>
        <end position="286"/>
    </location>
</feature>
<feature type="domain" description="TonB C-terminal" evidence="12">
    <location>
        <begin position="331"/>
        <end position="427"/>
    </location>
</feature>
<evidence type="ECO:0000313" key="13">
    <source>
        <dbReference type="EMBL" id="MFB5944721.1"/>
    </source>
</evidence>
<dbReference type="InterPro" id="IPR051045">
    <property type="entry name" value="TonB-dependent_transducer"/>
</dbReference>
<evidence type="ECO:0000256" key="3">
    <source>
        <dbReference type="ARBA" id="ARBA00022448"/>
    </source>
</evidence>
<organism evidence="13 14">
    <name type="scientific">Albibacterium profundi</name>
    <dbReference type="NCBI Taxonomy" id="3134906"/>
    <lineage>
        <taxon>Bacteria</taxon>
        <taxon>Pseudomonadati</taxon>
        <taxon>Bacteroidota</taxon>
        <taxon>Sphingobacteriia</taxon>
        <taxon>Sphingobacteriales</taxon>
        <taxon>Sphingobacteriaceae</taxon>
        <taxon>Albibacterium</taxon>
    </lineage>
</organism>
<dbReference type="PANTHER" id="PTHR33446">
    <property type="entry name" value="PROTEIN TONB-RELATED"/>
    <property type="match status" value="1"/>
</dbReference>
<evidence type="ECO:0000313" key="14">
    <source>
        <dbReference type="Proteomes" id="UP001580928"/>
    </source>
</evidence>
<accession>A0ABV5CB62</accession>
<feature type="transmembrane region" description="Helical" evidence="11">
    <location>
        <begin position="94"/>
        <end position="114"/>
    </location>
</feature>
<evidence type="ECO:0000256" key="8">
    <source>
        <dbReference type="ARBA" id="ARBA00022989"/>
    </source>
</evidence>
<feature type="region of interest" description="Disordered" evidence="10">
    <location>
        <begin position="273"/>
        <end position="310"/>
    </location>
</feature>
<dbReference type="Proteomes" id="UP001580928">
    <property type="component" value="Unassembled WGS sequence"/>
</dbReference>
<dbReference type="PANTHER" id="PTHR33446:SF2">
    <property type="entry name" value="PROTEIN TONB"/>
    <property type="match status" value="1"/>
</dbReference>
<comment type="subcellular location">
    <subcellularLocation>
        <location evidence="1">Cell inner membrane</location>
        <topology evidence="1">Single-pass membrane protein</topology>
        <orientation evidence="1">Periplasmic side</orientation>
    </subcellularLocation>
</comment>
<gene>
    <name evidence="13" type="ORF">WKR92_02625</name>
</gene>
<keyword evidence="9 11" id="KW-0472">Membrane</keyword>
<dbReference type="PROSITE" id="PS52015">
    <property type="entry name" value="TONB_CTD"/>
    <property type="match status" value="1"/>
</dbReference>
<evidence type="ECO:0000256" key="2">
    <source>
        <dbReference type="ARBA" id="ARBA00006555"/>
    </source>
</evidence>
<dbReference type="NCBIfam" id="TIGR01352">
    <property type="entry name" value="tonB_Cterm"/>
    <property type="match status" value="1"/>
</dbReference>
<feature type="transmembrane region" description="Helical" evidence="11">
    <location>
        <begin position="6"/>
        <end position="21"/>
    </location>
</feature>
<keyword evidence="4" id="KW-1003">Cell membrane</keyword>
<dbReference type="Pfam" id="PF05569">
    <property type="entry name" value="Peptidase_M56"/>
    <property type="match status" value="1"/>
</dbReference>
<evidence type="ECO:0000256" key="5">
    <source>
        <dbReference type="ARBA" id="ARBA00022519"/>
    </source>
</evidence>
<reference evidence="13 14" key="1">
    <citation type="submission" date="2024-04" db="EMBL/GenBank/DDBJ databases">
        <title>Albibacterium profundi sp. nov., isolated from sediment of the Challenger Deep of Mariana Trench.</title>
        <authorList>
            <person name="Wang Y."/>
        </authorList>
    </citation>
    <scope>NUCLEOTIDE SEQUENCE [LARGE SCALE GENOMIC DNA]</scope>
    <source>
        <strain evidence="13 14">RHL897</strain>
    </source>
</reference>
<dbReference type="InterPro" id="IPR037682">
    <property type="entry name" value="TonB_C"/>
</dbReference>
<evidence type="ECO:0000256" key="6">
    <source>
        <dbReference type="ARBA" id="ARBA00022692"/>
    </source>
</evidence>
<dbReference type="SUPFAM" id="SSF74653">
    <property type="entry name" value="TolA/TonB C-terminal domain"/>
    <property type="match status" value="1"/>
</dbReference>